<dbReference type="PROSITE" id="PS01066">
    <property type="entry name" value="UPP_SYNTHASE"/>
    <property type="match status" value="1"/>
</dbReference>
<dbReference type="NCBIfam" id="NF011405">
    <property type="entry name" value="PRK14830.1"/>
    <property type="match status" value="1"/>
</dbReference>
<feature type="binding site" evidence="2">
    <location>
        <begin position="30"/>
        <end position="33"/>
    </location>
    <ligand>
        <name>substrate</name>
    </ligand>
</feature>
<dbReference type="PANTHER" id="PTHR10291">
    <property type="entry name" value="DEHYDRODOLICHYL DIPHOSPHATE SYNTHASE FAMILY MEMBER"/>
    <property type="match status" value="1"/>
</dbReference>
<name>A0A9D1KXV2_9FIRM</name>
<dbReference type="GO" id="GO:0008834">
    <property type="term" value="F:ditrans,polycis-undecaprenyl-diphosphate synthase [(2E,6E)-farnesyl-diphosphate specific] activity"/>
    <property type="evidence" value="ECO:0007669"/>
    <property type="project" value="TreeGrafter"/>
</dbReference>
<comment type="similarity">
    <text evidence="2">Belongs to the UPP synthase family.</text>
</comment>
<comment type="caution">
    <text evidence="3">The sequence shown here is derived from an EMBL/GenBank/DDBJ whole genome shotgun (WGS) entry which is preliminary data.</text>
</comment>
<comment type="subunit">
    <text evidence="2">Homodimer.</text>
</comment>
<feature type="binding site" evidence="2">
    <location>
        <position position="29"/>
    </location>
    <ligand>
        <name>Mg(2+)</name>
        <dbReference type="ChEBI" id="CHEBI:18420"/>
    </ligand>
</feature>
<dbReference type="GO" id="GO:0005829">
    <property type="term" value="C:cytosol"/>
    <property type="evidence" value="ECO:0007669"/>
    <property type="project" value="TreeGrafter"/>
</dbReference>
<accession>A0A9D1KXV2</accession>
<dbReference type="Pfam" id="PF01255">
    <property type="entry name" value="Prenyltransf"/>
    <property type="match status" value="1"/>
</dbReference>
<protein>
    <recommendedName>
        <fullName evidence="2">Isoprenyl transferase</fullName>
        <ecNumber evidence="2">2.5.1.-</ecNumber>
    </recommendedName>
</protein>
<dbReference type="GO" id="GO:0016094">
    <property type="term" value="P:polyprenol biosynthetic process"/>
    <property type="evidence" value="ECO:0007669"/>
    <property type="project" value="TreeGrafter"/>
</dbReference>
<dbReference type="CDD" id="cd00475">
    <property type="entry name" value="Cis_IPPS"/>
    <property type="match status" value="1"/>
</dbReference>
<feature type="active site" description="Proton acceptor" evidence="2">
    <location>
        <position position="77"/>
    </location>
</feature>
<dbReference type="EC" id="2.5.1.-" evidence="2"/>
<proteinExistence type="inferred from homology"/>
<dbReference type="EMBL" id="DVMH01000002">
    <property type="protein sequence ID" value="HIU09659.1"/>
    <property type="molecule type" value="Genomic_DNA"/>
</dbReference>
<keyword evidence="2" id="KW-0479">Metal-binding</keyword>
<feature type="binding site" evidence="2">
    <location>
        <position position="78"/>
    </location>
    <ligand>
        <name>substrate</name>
    </ligand>
</feature>
<feature type="binding site" evidence="2">
    <location>
        <position position="34"/>
    </location>
    <ligand>
        <name>substrate</name>
    </ligand>
</feature>
<dbReference type="Gene3D" id="3.40.1180.10">
    <property type="entry name" value="Decaprenyl diphosphate synthase-like"/>
    <property type="match status" value="1"/>
</dbReference>
<feature type="binding site" evidence="2">
    <location>
        <position position="46"/>
    </location>
    <ligand>
        <name>substrate</name>
    </ligand>
</feature>
<gene>
    <name evidence="3" type="ORF">IAB00_00165</name>
</gene>
<evidence type="ECO:0000313" key="3">
    <source>
        <dbReference type="EMBL" id="HIU09659.1"/>
    </source>
</evidence>
<dbReference type="InterPro" id="IPR018520">
    <property type="entry name" value="UPP_synth-like_CS"/>
</dbReference>
<comment type="function">
    <text evidence="2">Catalyzes the condensation of isopentenyl diphosphate (IPP) with allylic pyrophosphates generating different type of terpenoids.</text>
</comment>
<feature type="binding site" evidence="2">
    <location>
        <begin position="74"/>
        <end position="76"/>
    </location>
    <ligand>
        <name>substrate</name>
    </ligand>
</feature>
<feature type="active site" evidence="2">
    <location>
        <position position="29"/>
    </location>
</feature>
<sequence length="254" mass="28254">MDYVAKLEAATGLKFDPAKLPRHIAIVMDGNGRWAKQRGQKRSSGHRAGVEALEDVVIACRNLGVGYLTVYAFSTENWSRPAAEVSTLMSLLSEFAASKLKRLRDNQVEVRVLGDFAGLPVLQRAALNRLMSATANVRTPDEGLVLNLALNYGGRSEILAGLKRAAAELSPRELQEMTEERFGGFLATAGQPDPDLLIRTSGELRLSNFLLWQLAYAEFYFTEILWPDFDAVELFRAICAYQQRNRRFGALLSE</sequence>
<dbReference type="GO" id="GO:0000287">
    <property type="term" value="F:magnesium ion binding"/>
    <property type="evidence" value="ECO:0007669"/>
    <property type="project" value="UniProtKB-UniRule"/>
</dbReference>
<feature type="binding site" evidence="2">
    <location>
        <position position="80"/>
    </location>
    <ligand>
        <name>substrate</name>
    </ligand>
</feature>
<keyword evidence="2" id="KW-0460">Magnesium</keyword>
<reference evidence="3" key="1">
    <citation type="submission" date="2020-10" db="EMBL/GenBank/DDBJ databases">
        <authorList>
            <person name="Gilroy R."/>
        </authorList>
    </citation>
    <scope>NUCLEOTIDE SEQUENCE</scope>
    <source>
        <strain evidence="3">2830</strain>
    </source>
</reference>
<dbReference type="PANTHER" id="PTHR10291:SF0">
    <property type="entry name" value="DEHYDRODOLICHYL DIPHOSPHATE SYNTHASE 2"/>
    <property type="match status" value="1"/>
</dbReference>
<dbReference type="NCBIfam" id="TIGR00055">
    <property type="entry name" value="uppS"/>
    <property type="match status" value="1"/>
</dbReference>
<evidence type="ECO:0000256" key="1">
    <source>
        <dbReference type="ARBA" id="ARBA00022679"/>
    </source>
</evidence>
<dbReference type="InterPro" id="IPR001441">
    <property type="entry name" value="UPP_synth-like"/>
</dbReference>
<comment type="cofactor">
    <cofactor evidence="2">
        <name>Mg(2+)</name>
        <dbReference type="ChEBI" id="CHEBI:18420"/>
    </cofactor>
    <text evidence="2">Binds 2 magnesium ions per subunit.</text>
</comment>
<reference evidence="3" key="2">
    <citation type="journal article" date="2021" name="PeerJ">
        <title>Extensive microbial diversity within the chicken gut microbiome revealed by metagenomics and culture.</title>
        <authorList>
            <person name="Gilroy R."/>
            <person name="Ravi A."/>
            <person name="Getino M."/>
            <person name="Pursley I."/>
            <person name="Horton D.L."/>
            <person name="Alikhan N.F."/>
            <person name="Baker D."/>
            <person name="Gharbi K."/>
            <person name="Hall N."/>
            <person name="Watson M."/>
            <person name="Adriaenssens E.M."/>
            <person name="Foster-Nyarko E."/>
            <person name="Jarju S."/>
            <person name="Secka A."/>
            <person name="Antonio M."/>
            <person name="Oren A."/>
            <person name="Chaudhuri R.R."/>
            <person name="La Ragione R."/>
            <person name="Hildebrand F."/>
            <person name="Pallen M.J."/>
        </authorList>
    </citation>
    <scope>NUCLEOTIDE SEQUENCE</scope>
    <source>
        <strain evidence="3">2830</strain>
    </source>
</reference>
<dbReference type="InterPro" id="IPR036424">
    <property type="entry name" value="UPP_synth-like_sf"/>
</dbReference>
<dbReference type="HAMAP" id="MF_01139">
    <property type="entry name" value="ISPT"/>
    <property type="match status" value="1"/>
</dbReference>
<organism evidence="3 4">
    <name type="scientific">Candidatus Avidehalobacter gallistercoris</name>
    <dbReference type="NCBI Taxonomy" id="2840694"/>
    <lineage>
        <taxon>Bacteria</taxon>
        <taxon>Bacillati</taxon>
        <taxon>Bacillota</taxon>
        <taxon>Clostridia</taxon>
        <taxon>Eubacteriales</taxon>
        <taxon>Peptococcaceae</taxon>
        <taxon>Peptococcaceae incertae sedis</taxon>
        <taxon>Candidatus Avidehalobacter</taxon>
    </lineage>
</organism>
<keyword evidence="1 2" id="KW-0808">Transferase</keyword>
<feature type="binding site" evidence="2">
    <location>
        <position position="218"/>
    </location>
    <ligand>
        <name>Mg(2+)</name>
        <dbReference type="ChEBI" id="CHEBI:18420"/>
    </ligand>
</feature>
<dbReference type="FunFam" id="3.40.1180.10:FF:000001">
    <property type="entry name" value="(2E,6E)-farnesyl-diphosphate-specific ditrans,polycis-undecaprenyl-diphosphate synthase"/>
    <property type="match status" value="1"/>
</dbReference>
<feature type="binding site" evidence="2">
    <location>
        <position position="199"/>
    </location>
    <ligand>
        <name>substrate</name>
    </ligand>
</feature>
<evidence type="ECO:0000313" key="4">
    <source>
        <dbReference type="Proteomes" id="UP000824124"/>
    </source>
</evidence>
<dbReference type="AlphaFoldDB" id="A0A9D1KXV2"/>
<dbReference type="SUPFAM" id="SSF64005">
    <property type="entry name" value="Undecaprenyl diphosphate synthase"/>
    <property type="match status" value="1"/>
</dbReference>
<feature type="binding site" evidence="2">
    <location>
        <begin position="205"/>
        <end position="207"/>
    </location>
    <ligand>
        <name>substrate</name>
    </ligand>
</feature>
<evidence type="ECO:0000256" key="2">
    <source>
        <dbReference type="HAMAP-Rule" id="MF_01139"/>
    </source>
</evidence>
<feature type="binding site" evidence="2">
    <location>
        <position position="42"/>
    </location>
    <ligand>
        <name>substrate</name>
    </ligand>
</feature>
<dbReference type="Proteomes" id="UP000824124">
    <property type="component" value="Unassembled WGS sequence"/>
</dbReference>